<evidence type="ECO:0000313" key="7">
    <source>
        <dbReference type="Proteomes" id="UP000284676"/>
    </source>
</evidence>
<sequence length="241" mass="27421">MEFGINIDIYKLGEKYHLTESEELALKYIVNNFEKSLEIGVRGVAKNCFASTSVVMNLAKKLGYKGFVDMVYRLEFSIKNSLSNSNSLNNYCTNLDDEKLKYFKNLISNTTRPIFIHGTGFSGAVTKYMADKLMVLGYYSSRSEYMETMEPKYHQKAILLVVSKSGETSQIIMLCEKANLRNVPIVLFTGTSNSTLENLADLTFIIKDSNPIDDRNLKENDFFGNTILFFEYLLSVTKNNN</sequence>
<dbReference type="Gene3D" id="1.10.10.10">
    <property type="entry name" value="Winged helix-like DNA-binding domain superfamily/Winged helix DNA-binding domain"/>
    <property type="match status" value="1"/>
</dbReference>
<dbReference type="InterPro" id="IPR036388">
    <property type="entry name" value="WH-like_DNA-bd_sf"/>
</dbReference>
<dbReference type="InterPro" id="IPR001347">
    <property type="entry name" value="SIS_dom"/>
</dbReference>
<dbReference type="GeneID" id="62762377"/>
<dbReference type="Pfam" id="PF01418">
    <property type="entry name" value="HTH_6"/>
    <property type="match status" value="1"/>
</dbReference>
<dbReference type="SUPFAM" id="SSF46689">
    <property type="entry name" value="Homeodomain-like"/>
    <property type="match status" value="1"/>
</dbReference>
<comment type="caution">
    <text evidence="6">The sequence shown here is derived from an EMBL/GenBank/DDBJ whole genome shotgun (WGS) entry which is preliminary data.</text>
</comment>
<dbReference type="SUPFAM" id="SSF53697">
    <property type="entry name" value="SIS domain"/>
    <property type="match status" value="1"/>
</dbReference>
<evidence type="ECO:0000256" key="2">
    <source>
        <dbReference type="ARBA" id="ARBA00023125"/>
    </source>
</evidence>
<dbReference type="Proteomes" id="UP000284676">
    <property type="component" value="Unassembled WGS sequence"/>
</dbReference>
<dbReference type="Gene3D" id="3.40.50.10490">
    <property type="entry name" value="Glucose-6-phosphate isomerase like protein, domain 1"/>
    <property type="match status" value="1"/>
</dbReference>
<dbReference type="InterPro" id="IPR046348">
    <property type="entry name" value="SIS_dom_sf"/>
</dbReference>
<dbReference type="Pfam" id="PF01380">
    <property type="entry name" value="SIS"/>
    <property type="match status" value="1"/>
</dbReference>
<protein>
    <submittedName>
        <fullName evidence="6">MurR/RpiR family transcriptional regulator</fullName>
    </submittedName>
</protein>
<dbReference type="GO" id="GO:0003700">
    <property type="term" value="F:DNA-binding transcription factor activity"/>
    <property type="evidence" value="ECO:0007669"/>
    <property type="project" value="InterPro"/>
</dbReference>
<dbReference type="AlphaFoldDB" id="A0A414PT35"/>
<dbReference type="GO" id="GO:0097367">
    <property type="term" value="F:carbohydrate derivative binding"/>
    <property type="evidence" value="ECO:0007669"/>
    <property type="project" value="InterPro"/>
</dbReference>
<keyword evidence="1" id="KW-0805">Transcription regulation</keyword>
<dbReference type="PANTHER" id="PTHR30514">
    <property type="entry name" value="GLUCOKINASE"/>
    <property type="match status" value="1"/>
</dbReference>
<dbReference type="GO" id="GO:0003677">
    <property type="term" value="F:DNA binding"/>
    <property type="evidence" value="ECO:0007669"/>
    <property type="project" value="UniProtKB-KW"/>
</dbReference>
<proteinExistence type="predicted"/>
<reference evidence="6 7" key="1">
    <citation type="submission" date="2018-08" db="EMBL/GenBank/DDBJ databases">
        <title>A genome reference for cultivated species of the human gut microbiota.</title>
        <authorList>
            <person name="Zou Y."/>
            <person name="Xue W."/>
            <person name="Luo G."/>
        </authorList>
    </citation>
    <scope>NUCLEOTIDE SEQUENCE [LARGE SCALE GENOMIC DNA]</scope>
    <source>
        <strain evidence="6 7">AM25-1</strain>
    </source>
</reference>
<name>A0A414PT35_FUSMR</name>
<accession>A0A414PT35</accession>
<dbReference type="EMBL" id="QRHL01000013">
    <property type="protein sequence ID" value="RHF71670.1"/>
    <property type="molecule type" value="Genomic_DNA"/>
</dbReference>
<dbReference type="PANTHER" id="PTHR30514:SF21">
    <property type="entry name" value="RPIR-FAMILY TRANSCRIPTIONAL REGULATOR"/>
    <property type="match status" value="1"/>
</dbReference>
<dbReference type="CDD" id="cd05013">
    <property type="entry name" value="SIS_RpiR"/>
    <property type="match status" value="1"/>
</dbReference>
<dbReference type="GO" id="GO:1901135">
    <property type="term" value="P:carbohydrate derivative metabolic process"/>
    <property type="evidence" value="ECO:0007669"/>
    <property type="project" value="InterPro"/>
</dbReference>
<keyword evidence="3" id="KW-0804">Transcription</keyword>
<dbReference type="PROSITE" id="PS51464">
    <property type="entry name" value="SIS"/>
    <property type="match status" value="1"/>
</dbReference>
<gene>
    <name evidence="6" type="ORF">DW663_08145</name>
</gene>
<evidence type="ECO:0000259" key="5">
    <source>
        <dbReference type="PROSITE" id="PS51464"/>
    </source>
</evidence>
<keyword evidence="2" id="KW-0238">DNA-binding</keyword>
<dbReference type="PROSITE" id="PS51071">
    <property type="entry name" value="HTH_RPIR"/>
    <property type="match status" value="1"/>
</dbReference>
<dbReference type="InterPro" id="IPR047640">
    <property type="entry name" value="RpiR-like"/>
</dbReference>
<evidence type="ECO:0000256" key="3">
    <source>
        <dbReference type="ARBA" id="ARBA00023163"/>
    </source>
</evidence>
<organism evidence="6 7">
    <name type="scientific">Fusobacterium mortiferum</name>
    <dbReference type="NCBI Taxonomy" id="850"/>
    <lineage>
        <taxon>Bacteria</taxon>
        <taxon>Fusobacteriati</taxon>
        <taxon>Fusobacteriota</taxon>
        <taxon>Fusobacteriia</taxon>
        <taxon>Fusobacteriales</taxon>
        <taxon>Fusobacteriaceae</taxon>
        <taxon>Fusobacterium</taxon>
    </lineage>
</organism>
<dbReference type="RefSeq" id="WP_005886206.1">
    <property type="nucleotide sequence ID" value="NZ_CABMMQ010000006.1"/>
</dbReference>
<feature type="domain" description="SIS" evidence="5">
    <location>
        <begin position="103"/>
        <end position="241"/>
    </location>
</feature>
<evidence type="ECO:0000313" key="6">
    <source>
        <dbReference type="EMBL" id="RHF71670.1"/>
    </source>
</evidence>
<dbReference type="InterPro" id="IPR000281">
    <property type="entry name" value="HTH_RpiR"/>
</dbReference>
<feature type="domain" description="HTH rpiR-type" evidence="4">
    <location>
        <begin position="5"/>
        <end position="81"/>
    </location>
</feature>
<evidence type="ECO:0000256" key="1">
    <source>
        <dbReference type="ARBA" id="ARBA00023015"/>
    </source>
</evidence>
<dbReference type="InterPro" id="IPR035472">
    <property type="entry name" value="RpiR-like_SIS"/>
</dbReference>
<evidence type="ECO:0000259" key="4">
    <source>
        <dbReference type="PROSITE" id="PS51071"/>
    </source>
</evidence>
<dbReference type="InterPro" id="IPR009057">
    <property type="entry name" value="Homeodomain-like_sf"/>
</dbReference>